<dbReference type="Proteomes" id="UP000664480">
    <property type="component" value="Unassembled WGS sequence"/>
</dbReference>
<evidence type="ECO:0000256" key="1">
    <source>
        <dbReference type="ARBA" id="ARBA00008635"/>
    </source>
</evidence>
<gene>
    <name evidence="3" type="ORF">J0A69_13700</name>
</gene>
<protein>
    <submittedName>
        <fullName evidence="3">Damage-inducible protein DinB</fullName>
    </submittedName>
</protein>
<evidence type="ECO:0000256" key="2">
    <source>
        <dbReference type="ARBA" id="ARBA00022723"/>
    </source>
</evidence>
<dbReference type="Pfam" id="PF05163">
    <property type="entry name" value="DinB"/>
    <property type="match status" value="1"/>
</dbReference>
<keyword evidence="4" id="KW-1185">Reference proteome</keyword>
<dbReference type="EMBL" id="JAFKCU010000003">
    <property type="protein sequence ID" value="MBN7816496.1"/>
    <property type="molecule type" value="Genomic_DNA"/>
</dbReference>
<dbReference type="InterPro" id="IPR034660">
    <property type="entry name" value="DinB/YfiT-like"/>
</dbReference>
<keyword evidence="2" id="KW-0479">Metal-binding</keyword>
<comment type="similarity">
    <text evidence="1">Belongs to the DinB family.</text>
</comment>
<comment type="caution">
    <text evidence="3">The sequence shown here is derived from an EMBL/GenBank/DDBJ whole genome shotgun (WGS) entry which is preliminary data.</text>
</comment>
<accession>A0ABS3CK09</accession>
<dbReference type="InterPro" id="IPR007837">
    <property type="entry name" value="DinB"/>
</dbReference>
<reference evidence="3 4" key="1">
    <citation type="submission" date="2021-03" db="EMBL/GenBank/DDBJ databases">
        <title>novel species isolated from a fishpond in China.</title>
        <authorList>
            <person name="Lu H."/>
            <person name="Cai Z."/>
        </authorList>
    </citation>
    <scope>NUCLEOTIDE SEQUENCE [LARGE SCALE GENOMIC DNA]</scope>
    <source>
        <strain evidence="3 4">YJ13C</strain>
    </source>
</reference>
<dbReference type="RefSeq" id="WP_206587173.1">
    <property type="nucleotide sequence ID" value="NZ_JAFKCU010000003.1"/>
</dbReference>
<evidence type="ECO:0000313" key="3">
    <source>
        <dbReference type="EMBL" id="MBN7816496.1"/>
    </source>
</evidence>
<dbReference type="PANTHER" id="PTHR37302:SF3">
    <property type="entry name" value="DAMAGE-INDUCIBLE PROTEIN DINB"/>
    <property type="match status" value="1"/>
</dbReference>
<dbReference type="PANTHER" id="PTHR37302">
    <property type="entry name" value="SLR1116 PROTEIN"/>
    <property type="match status" value="1"/>
</dbReference>
<dbReference type="Gene3D" id="1.20.120.450">
    <property type="entry name" value="dinb family like domain"/>
    <property type="match status" value="1"/>
</dbReference>
<dbReference type="SUPFAM" id="SSF109854">
    <property type="entry name" value="DinB/YfiT-like putative metalloenzymes"/>
    <property type="match status" value="1"/>
</dbReference>
<organism evidence="3 4">
    <name type="scientific">Algoriphagus pacificus</name>
    <dbReference type="NCBI Taxonomy" id="2811234"/>
    <lineage>
        <taxon>Bacteria</taxon>
        <taxon>Pseudomonadati</taxon>
        <taxon>Bacteroidota</taxon>
        <taxon>Cytophagia</taxon>
        <taxon>Cytophagales</taxon>
        <taxon>Cyclobacteriaceae</taxon>
        <taxon>Algoriphagus</taxon>
    </lineage>
</organism>
<name>A0ABS3CK09_9BACT</name>
<proteinExistence type="inferred from homology"/>
<evidence type="ECO:0000313" key="4">
    <source>
        <dbReference type="Proteomes" id="UP000664480"/>
    </source>
</evidence>
<sequence length="155" mass="18203">MLPSHLLSFYQDFFHYNHQINFKLSNSFNSKLDLLSPKIIRLACHIINAHNIWNARLEGISDSCKPWDLFPLESFAEKDEQNYLTTLKILEKIDFDERIVYTNSMGIKYESINKDILTHMVNHSTYHRGQIAMLMRESGLEPVPSDFIHFKSKVL</sequence>